<name>A0ABY0CV16_9DELT</name>
<dbReference type="Proteomes" id="UP000282926">
    <property type="component" value="Unassembled WGS sequence"/>
</dbReference>
<evidence type="ECO:0000313" key="2">
    <source>
        <dbReference type="EMBL" id="RVU46917.1"/>
    </source>
</evidence>
<keyword evidence="1" id="KW-0521">NADP</keyword>
<gene>
    <name evidence="2" type="ORF">EA187_07215</name>
</gene>
<evidence type="ECO:0000256" key="1">
    <source>
        <dbReference type="ARBA" id="ARBA00022857"/>
    </source>
</evidence>
<protein>
    <recommendedName>
        <fullName evidence="4">Long-chain-fatty-acyl-CoA reductase</fullName>
    </recommendedName>
</protein>
<reference evidence="2 3" key="1">
    <citation type="submission" date="2019-01" db="EMBL/GenBank/DDBJ databases">
        <title>Lujinxingia litoralis gen. nov., sp. nov. and Lujinxingia sediminis gen. nov., sp. nov., new members in the order Bradymonadales, isolated from coastal sediment.</title>
        <authorList>
            <person name="Li C.-M."/>
        </authorList>
    </citation>
    <scope>NUCLEOTIDE SEQUENCE [LARGE SCALE GENOMIC DNA]</scope>
    <source>
        <strain evidence="2 3">SEH01</strain>
    </source>
</reference>
<keyword evidence="3" id="KW-1185">Reference proteome</keyword>
<comment type="caution">
    <text evidence="2">The sequence shown here is derived from an EMBL/GenBank/DDBJ whole genome shotgun (WGS) entry which is preliminary data.</text>
</comment>
<dbReference type="InterPro" id="IPR008670">
    <property type="entry name" value="CoA_reduct_LuxC"/>
</dbReference>
<evidence type="ECO:0000313" key="3">
    <source>
        <dbReference type="Proteomes" id="UP000282926"/>
    </source>
</evidence>
<proteinExistence type="predicted"/>
<accession>A0ABY0CV16</accession>
<dbReference type="Pfam" id="PF05893">
    <property type="entry name" value="LuxC"/>
    <property type="match status" value="1"/>
</dbReference>
<organism evidence="2 3">
    <name type="scientific">Lujinxingia sediminis</name>
    <dbReference type="NCBI Taxonomy" id="2480984"/>
    <lineage>
        <taxon>Bacteria</taxon>
        <taxon>Deltaproteobacteria</taxon>
        <taxon>Bradymonadales</taxon>
        <taxon>Lujinxingiaceae</taxon>
        <taxon>Lujinxingia</taxon>
    </lineage>
</organism>
<sequence length="365" mass="39545">MSMAQRVDVKAGRAIVARLNAEQDALIEAMVTDGWPEAMAREGLAMHMRSWEVEGAAEALRRELEAVGPGQHLMWPQRVSHIWPALPGAGVGPVLLGAMMGVPQGVKVSRRGQAFGKTVCELAGWEVLEGERWREAPVVVVSGSDETLREVRARVPGARVVGYGHRVSFAVMIDGPTIELRREAQKIAEDVVMWRQAGCFSVRAVIFVGQEERCRAFGERLAEVIAQVEVRLGADTPDEGAVSARAQALTLAQMTGAVFVRGVGYVRLAAEPFETGESSPQAVSLHRVDEVDDIARAVGVREGQVQGVALAGAWQERSGVVERVASLGATRVAPAGQMQQVPLRWWHDGQANLLSWVRVVECSEL</sequence>
<evidence type="ECO:0008006" key="4">
    <source>
        <dbReference type="Google" id="ProtNLM"/>
    </source>
</evidence>
<dbReference type="EMBL" id="SADD01000002">
    <property type="protein sequence ID" value="RVU46917.1"/>
    <property type="molecule type" value="Genomic_DNA"/>
</dbReference>